<accession>A0A0C3J4M6</accession>
<feature type="domain" description="Chitin biosynthesis protein Chs5 N-terminal" evidence="1">
    <location>
        <begin position="3"/>
        <end position="36"/>
    </location>
</feature>
<gene>
    <name evidence="3" type="ORF">M404DRAFT_112966</name>
</gene>
<dbReference type="InterPro" id="IPR013783">
    <property type="entry name" value="Ig-like_fold"/>
</dbReference>
<name>A0A0C3J4M6_PISTI</name>
<keyword evidence="4" id="KW-1185">Reference proteome</keyword>
<dbReference type="HOGENOM" id="CLU_1932591_0_0_1"/>
<reference evidence="3 4" key="1">
    <citation type="submission" date="2014-04" db="EMBL/GenBank/DDBJ databases">
        <authorList>
            <consortium name="DOE Joint Genome Institute"/>
            <person name="Kuo A."/>
            <person name="Kohler A."/>
            <person name="Costa M.D."/>
            <person name="Nagy L.G."/>
            <person name="Floudas D."/>
            <person name="Copeland A."/>
            <person name="Barry K.W."/>
            <person name="Cichocki N."/>
            <person name="Veneault-Fourrey C."/>
            <person name="LaButti K."/>
            <person name="Lindquist E.A."/>
            <person name="Lipzen A."/>
            <person name="Lundell T."/>
            <person name="Morin E."/>
            <person name="Murat C."/>
            <person name="Sun H."/>
            <person name="Tunlid A."/>
            <person name="Henrissat B."/>
            <person name="Grigoriev I.V."/>
            <person name="Hibbett D.S."/>
            <person name="Martin F."/>
            <person name="Nordberg H.P."/>
            <person name="Cantor M.N."/>
            <person name="Hua S.X."/>
        </authorList>
    </citation>
    <scope>NUCLEOTIDE SEQUENCE [LARGE SCALE GENOMIC DNA]</scope>
    <source>
        <strain evidence="3 4">Marx 270</strain>
    </source>
</reference>
<evidence type="ECO:0000259" key="1">
    <source>
        <dbReference type="Pfam" id="PF16892"/>
    </source>
</evidence>
<evidence type="ECO:0000313" key="3">
    <source>
        <dbReference type="EMBL" id="KIN92666.1"/>
    </source>
</evidence>
<dbReference type="GO" id="GO:0034044">
    <property type="term" value="C:exomer complex"/>
    <property type="evidence" value="ECO:0007669"/>
    <property type="project" value="TreeGrafter"/>
</dbReference>
<dbReference type="PANTHER" id="PTHR47351:SF1">
    <property type="entry name" value="CHITIN BIOSYNTHESIS PROTEIN CHS5"/>
    <property type="match status" value="1"/>
</dbReference>
<evidence type="ECO:0000259" key="2">
    <source>
        <dbReference type="Pfam" id="PF16893"/>
    </source>
</evidence>
<dbReference type="GO" id="GO:0005802">
    <property type="term" value="C:trans-Golgi network"/>
    <property type="evidence" value="ECO:0007669"/>
    <property type="project" value="TreeGrafter"/>
</dbReference>
<dbReference type="InterPro" id="IPR052827">
    <property type="entry name" value="CHS_Export/Cell_Fusion_Reg"/>
</dbReference>
<dbReference type="STRING" id="870435.A0A0C3J4M6"/>
<dbReference type="InParanoid" id="A0A0C3J4M6"/>
<dbReference type="Gene3D" id="6.20.120.50">
    <property type="match status" value="1"/>
</dbReference>
<dbReference type="Pfam" id="PF16893">
    <property type="entry name" value="fn3_2"/>
    <property type="match status" value="1"/>
</dbReference>
<proteinExistence type="predicted"/>
<evidence type="ECO:0000313" key="4">
    <source>
        <dbReference type="Proteomes" id="UP000054217"/>
    </source>
</evidence>
<dbReference type="EMBL" id="KN832506">
    <property type="protein sequence ID" value="KIN92666.1"/>
    <property type="molecule type" value="Genomic_DNA"/>
</dbReference>
<dbReference type="GO" id="GO:0006893">
    <property type="term" value="P:Golgi to plasma membrane transport"/>
    <property type="evidence" value="ECO:0007669"/>
    <property type="project" value="TreeGrafter"/>
</dbReference>
<feature type="non-terminal residue" evidence="3">
    <location>
        <position position="1"/>
    </location>
</feature>
<evidence type="ECO:0008006" key="5">
    <source>
        <dbReference type="Google" id="ProtNLM"/>
    </source>
</evidence>
<dbReference type="InterPro" id="IPR031669">
    <property type="entry name" value="Fn3_2"/>
</dbReference>
<reference evidence="4" key="2">
    <citation type="submission" date="2015-01" db="EMBL/GenBank/DDBJ databases">
        <title>Evolutionary Origins and Diversification of the Mycorrhizal Mutualists.</title>
        <authorList>
            <consortium name="DOE Joint Genome Institute"/>
            <consortium name="Mycorrhizal Genomics Consortium"/>
            <person name="Kohler A."/>
            <person name="Kuo A."/>
            <person name="Nagy L.G."/>
            <person name="Floudas D."/>
            <person name="Copeland A."/>
            <person name="Barry K.W."/>
            <person name="Cichocki N."/>
            <person name="Veneault-Fourrey C."/>
            <person name="LaButti K."/>
            <person name="Lindquist E.A."/>
            <person name="Lipzen A."/>
            <person name="Lundell T."/>
            <person name="Morin E."/>
            <person name="Murat C."/>
            <person name="Riley R."/>
            <person name="Ohm R."/>
            <person name="Sun H."/>
            <person name="Tunlid A."/>
            <person name="Henrissat B."/>
            <person name="Grigoriev I.V."/>
            <person name="Hibbett D.S."/>
            <person name="Martin F."/>
        </authorList>
    </citation>
    <scope>NUCLEOTIDE SEQUENCE [LARGE SCALE GENOMIC DNA]</scope>
    <source>
        <strain evidence="4">Marx 270</strain>
    </source>
</reference>
<protein>
    <recommendedName>
        <fullName evidence="5">Fibronectin type-III domain-containing protein</fullName>
    </recommendedName>
</protein>
<dbReference type="PANTHER" id="PTHR47351">
    <property type="entry name" value="CHITIN BIOSYNTHESIS PROTEIN CHS5"/>
    <property type="match status" value="1"/>
</dbReference>
<dbReference type="Gene3D" id="2.60.40.10">
    <property type="entry name" value="Immunoglobulins"/>
    <property type="match status" value="1"/>
</dbReference>
<feature type="non-terminal residue" evidence="3">
    <location>
        <position position="131"/>
    </location>
</feature>
<dbReference type="OrthoDB" id="245697at2759"/>
<dbReference type="Proteomes" id="UP000054217">
    <property type="component" value="Unassembled WGS sequence"/>
</dbReference>
<dbReference type="GO" id="GO:0046983">
    <property type="term" value="F:protein dimerization activity"/>
    <property type="evidence" value="ECO:0007669"/>
    <property type="project" value="InterPro"/>
</dbReference>
<dbReference type="Pfam" id="PF16892">
    <property type="entry name" value="CHS5_N"/>
    <property type="match status" value="1"/>
</dbReference>
<dbReference type="GO" id="GO:0000747">
    <property type="term" value="P:conjugation with cellular fusion"/>
    <property type="evidence" value="ECO:0007669"/>
    <property type="project" value="TreeGrafter"/>
</dbReference>
<sequence length="131" mass="14656">LQIFIGGRAHLIEFPSVLLPPGTTTGTIVNIAVHQNLSKEHKHDQHFWQLQHVILETFRCVSPEPPHLEVRNVTQTSVTLEWPLIKLATAKLRSLDIYKTSQCVAAIPSPVTNTSTKLSSLSLENRHVPQL</sequence>
<feature type="domain" description="Fibronectin type III" evidence="2">
    <location>
        <begin position="62"/>
        <end position="127"/>
    </location>
</feature>
<organism evidence="3 4">
    <name type="scientific">Pisolithus tinctorius Marx 270</name>
    <dbReference type="NCBI Taxonomy" id="870435"/>
    <lineage>
        <taxon>Eukaryota</taxon>
        <taxon>Fungi</taxon>
        <taxon>Dikarya</taxon>
        <taxon>Basidiomycota</taxon>
        <taxon>Agaricomycotina</taxon>
        <taxon>Agaricomycetes</taxon>
        <taxon>Agaricomycetidae</taxon>
        <taxon>Boletales</taxon>
        <taxon>Sclerodermatineae</taxon>
        <taxon>Pisolithaceae</taxon>
        <taxon>Pisolithus</taxon>
    </lineage>
</organism>
<dbReference type="AlphaFoldDB" id="A0A0C3J4M6"/>
<dbReference type="InterPro" id="IPR031673">
    <property type="entry name" value="Chs5_N"/>
</dbReference>